<keyword evidence="1" id="KW-0472">Membrane</keyword>
<keyword evidence="4" id="KW-1185">Reference proteome</keyword>
<dbReference type="PANTHER" id="PTHR35340">
    <property type="entry name" value="PQQ ENZYME REPEAT PROTEIN-RELATED"/>
    <property type="match status" value="1"/>
</dbReference>
<evidence type="ECO:0000313" key="4">
    <source>
        <dbReference type="Proteomes" id="UP001201262"/>
    </source>
</evidence>
<evidence type="ECO:0000256" key="1">
    <source>
        <dbReference type="SAM" id="Phobius"/>
    </source>
</evidence>
<dbReference type="EMBL" id="JAJTJA010000004">
    <property type="protein sequence ID" value="KAH8700889.1"/>
    <property type="molecule type" value="Genomic_DNA"/>
</dbReference>
<sequence>MMWTRPILSLLWAATEIFLALADVEPYYASEDYEQGSFGEWPQQSYKSSSVIGPVLNYHRSEKCNGDGKYIMITPRGNSVPTWGPMILDGHGNLVWTKRYGPTFGLNVQKYRGENYLTFWVGDDQAGHGSGNYYMLDSAYQEAYKISAGNGRAADLHDFIITSEGTAVLTLYDVLPNIDLSSVGGPERGYLLDCGFQEIDIETGQVIFEWWASTYFSYDEAYRGVEGQGQEEKTAWDFFHINSVDKDSVGNYLISSRYMHCLAYINGKSGDIIWKLGGKHNMFLDMVGGATNISWQHDAHFHNNGKSITLFDNASRGIDGFSPAPDDPPSRGLYLDLETENLTAKVRHTYWNPRGITSISQGSLQILDGDDRVIVGYGITPAWTEYTIDGEVLCDVHFGTELGVPTRNAISYRTSKYAWVGRPETTPDMAIDGNQVYVSWNGATEVATWIIEGTRSTSENCRGVCRENYHILSSRPKTGFETVIEIPDHSSYRFLRARGLDRTGYLLGFTETIELGNTTESRQIASYLRNPTDWLLFSIAPAIVSITLLAVTATFIIRKKTSQNGRPWENEEIEIIGLLKAERSLE</sequence>
<evidence type="ECO:0000256" key="2">
    <source>
        <dbReference type="SAM" id="SignalP"/>
    </source>
</evidence>
<feature type="chain" id="PRO_5042042093" evidence="2">
    <location>
        <begin position="23"/>
        <end position="586"/>
    </location>
</feature>
<keyword evidence="1" id="KW-1133">Transmembrane helix</keyword>
<dbReference type="InterPro" id="IPR039535">
    <property type="entry name" value="ASST-like"/>
</dbReference>
<dbReference type="GeneID" id="70252361"/>
<feature type="transmembrane region" description="Helical" evidence="1">
    <location>
        <begin position="534"/>
        <end position="557"/>
    </location>
</feature>
<dbReference type="PANTHER" id="PTHR35340:SF5">
    <property type="entry name" value="ASST-DOMAIN-CONTAINING PROTEIN"/>
    <property type="match status" value="1"/>
</dbReference>
<dbReference type="Pfam" id="PF14269">
    <property type="entry name" value="Arylsulfotran_2"/>
    <property type="match status" value="1"/>
</dbReference>
<organism evidence="3 4">
    <name type="scientific">Talaromyces proteolyticus</name>
    <dbReference type="NCBI Taxonomy" id="1131652"/>
    <lineage>
        <taxon>Eukaryota</taxon>
        <taxon>Fungi</taxon>
        <taxon>Dikarya</taxon>
        <taxon>Ascomycota</taxon>
        <taxon>Pezizomycotina</taxon>
        <taxon>Eurotiomycetes</taxon>
        <taxon>Eurotiomycetidae</taxon>
        <taxon>Eurotiales</taxon>
        <taxon>Trichocomaceae</taxon>
        <taxon>Talaromyces</taxon>
        <taxon>Talaromyces sect. Bacilispori</taxon>
    </lineage>
</organism>
<dbReference type="InterPro" id="IPR053143">
    <property type="entry name" value="Arylsulfate_ST"/>
</dbReference>
<dbReference type="AlphaFoldDB" id="A0AAD4L0Y8"/>
<comment type="caution">
    <text evidence="3">The sequence shown here is derived from an EMBL/GenBank/DDBJ whole genome shotgun (WGS) entry which is preliminary data.</text>
</comment>
<feature type="signal peptide" evidence="2">
    <location>
        <begin position="1"/>
        <end position="22"/>
    </location>
</feature>
<accession>A0AAD4L0Y8</accession>
<protein>
    <submittedName>
        <fullName evidence="3">ASST-domain-containing protein</fullName>
    </submittedName>
</protein>
<gene>
    <name evidence="3" type="ORF">BGW36DRAFT_459982</name>
</gene>
<keyword evidence="2" id="KW-0732">Signal</keyword>
<name>A0AAD4L0Y8_9EURO</name>
<evidence type="ECO:0000313" key="3">
    <source>
        <dbReference type="EMBL" id="KAH8700889.1"/>
    </source>
</evidence>
<dbReference type="Proteomes" id="UP001201262">
    <property type="component" value="Unassembled WGS sequence"/>
</dbReference>
<keyword evidence="1" id="KW-0812">Transmembrane</keyword>
<proteinExistence type="predicted"/>
<dbReference type="RefSeq" id="XP_046074595.1">
    <property type="nucleotide sequence ID" value="XM_046222074.1"/>
</dbReference>
<reference evidence="3" key="1">
    <citation type="submission" date="2021-12" db="EMBL/GenBank/DDBJ databases">
        <title>Convergent genome expansion in fungi linked to evolution of root-endophyte symbiosis.</title>
        <authorList>
            <consortium name="DOE Joint Genome Institute"/>
            <person name="Ke Y.-H."/>
            <person name="Bonito G."/>
            <person name="Liao H.-L."/>
            <person name="Looney B."/>
            <person name="Rojas-Flechas A."/>
            <person name="Nash J."/>
            <person name="Hameed K."/>
            <person name="Schadt C."/>
            <person name="Martin F."/>
            <person name="Crous P.W."/>
            <person name="Miettinen O."/>
            <person name="Magnuson J.K."/>
            <person name="Labbe J."/>
            <person name="Jacobson D."/>
            <person name="Doktycz M.J."/>
            <person name="Veneault-Fourrey C."/>
            <person name="Kuo A."/>
            <person name="Mondo S."/>
            <person name="Calhoun S."/>
            <person name="Riley R."/>
            <person name="Ohm R."/>
            <person name="LaButti K."/>
            <person name="Andreopoulos B."/>
            <person name="Pangilinan J."/>
            <person name="Nolan M."/>
            <person name="Tritt A."/>
            <person name="Clum A."/>
            <person name="Lipzen A."/>
            <person name="Daum C."/>
            <person name="Barry K."/>
            <person name="Grigoriev I.V."/>
            <person name="Vilgalys R."/>
        </authorList>
    </citation>
    <scope>NUCLEOTIDE SEQUENCE</scope>
    <source>
        <strain evidence="3">PMI_201</strain>
    </source>
</reference>